<dbReference type="EMBL" id="JAHESF010000052">
    <property type="protein sequence ID" value="MBT1700955.1"/>
    <property type="molecule type" value="Genomic_DNA"/>
</dbReference>
<feature type="signal peptide" evidence="1">
    <location>
        <begin position="1"/>
        <end position="23"/>
    </location>
</feature>
<reference evidence="2 3" key="1">
    <citation type="submission" date="2021-05" db="EMBL/GenBank/DDBJ databases">
        <title>A Polyphasic approach of four new species of the genus Ohtaekwangia: Ohtaekwangia histidinii sp. nov., Ohtaekwangia cretensis sp. nov., Ohtaekwangia indiensis sp. nov., Ohtaekwangia reichenbachii sp. nov. from diverse environment.</title>
        <authorList>
            <person name="Octaviana S."/>
        </authorList>
    </citation>
    <scope>NUCLEOTIDE SEQUENCE [LARGE SCALE GENOMIC DNA]</scope>
    <source>
        <strain evidence="2 3">PWU4</strain>
    </source>
</reference>
<keyword evidence="3" id="KW-1185">Reference proteome</keyword>
<proteinExistence type="predicted"/>
<dbReference type="Pfam" id="PF11138">
    <property type="entry name" value="DUF2911"/>
    <property type="match status" value="1"/>
</dbReference>
<evidence type="ECO:0000256" key="1">
    <source>
        <dbReference type="SAM" id="SignalP"/>
    </source>
</evidence>
<protein>
    <submittedName>
        <fullName evidence="2">DUF2911 domain-containing protein</fullName>
    </submittedName>
</protein>
<dbReference type="Proteomes" id="UP001319200">
    <property type="component" value="Unassembled WGS sequence"/>
</dbReference>
<keyword evidence="1" id="KW-0732">Signal</keyword>
<feature type="chain" id="PRO_5043030922" evidence="1">
    <location>
        <begin position="24"/>
        <end position="181"/>
    </location>
</feature>
<evidence type="ECO:0000313" key="3">
    <source>
        <dbReference type="Proteomes" id="UP001319200"/>
    </source>
</evidence>
<gene>
    <name evidence="2" type="ORF">KK083_28945</name>
</gene>
<sequence>MKRVTQLVVAMMFVAVFSEFANAQKLPGLDPSPADIAYFRPDGRESVPVIRVIYGRPQKKGRTMLGDKEPFGKVWRLGANEATEIKLYKDVTFGDKKVSAGTYTLYAIPTKDEWTLIFNTKLDTWGAYSYDESKDVARIKVPTGKTDSEVEAFTIAFDGSGGTGKMALAWENTLVTVPLKY</sequence>
<comment type="caution">
    <text evidence="2">The sequence shown here is derived from an EMBL/GenBank/DDBJ whole genome shotgun (WGS) entry which is preliminary data.</text>
</comment>
<organism evidence="2 3">
    <name type="scientific">Chryseosolibacter histidini</name>
    <dbReference type="NCBI Taxonomy" id="2782349"/>
    <lineage>
        <taxon>Bacteria</taxon>
        <taxon>Pseudomonadati</taxon>
        <taxon>Bacteroidota</taxon>
        <taxon>Cytophagia</taxon>
        <taxon>Cytophagales</taxon>
        <taxon>Chryseotaleaceae</taxon>
        <taxon>Chryseosolibacter</taxon>
    </lineage>
</organism>
<accession>A0AAP2DR51</accession>
<dbReference type="AlphaFoldDB" id="A0AAP2DR51"/>
<dbReference type="InterPro" id="IPR021314">
    <property type="entry name" value="DUF2911"/>
</dbReference>
<dbReference type="RefSeq" id="WP_254169643.1">
    <property type="nucleotide sequence ID" value="NZ_JAHESF010000052.1"/>
</dbReference>
<name>A0AAP2DR51_9BACT</name>
<evidence type="ECO:0000313" key="2">
    <source>
        <dbReference type="EMBL" id="MBT1700955.1"/>
    </source>
</evidence>